<organism evidence="2 3">
    <name type="scientific">Acetobacter garciniae</name>
    <dbReference type="NCBI Taxonomy" id="2817435"/>
    <lineage>
        <taxon>Bacteria</taxon>
        <taxon>Pseudomonadati</taxon>
        <taxon>Pseudomonadota</taxon>
        <taxon>Alphaproteobacteria</taxon>
        <taxon>Acetobacterales</taxon>
        <taxon>Acetobacteraceae</taxon>
        <taxon>Acetobacter</taxon>
    </lineage>
</organism>
<dbReference type="SUPFAM" id="SSF47598">
    <property type="entry name" value="Ribbon-helix-helix"/>
    <property type="match status" value="1"/>
</dbReference>
<dbReference type="InterPro" id="IPR010985">
    <property type="entry name" value="Ribbon_hlx_hlx"/>
</dbReference>
<dbReference type="InterPro" id="IPR013321">
    <property type="entry name" value="Arc_rbn_hlx_hlx"/>
</dbReference>
<dbReference type="AlphaFoldDB" id="A0A939KQH2"/>
<keyword evidence="3" id="KW-1185">Reference proteome</keyword>
<dbReference type="Proteomes" id="UP000664073">
    <property type="component" value="Unassembled WGS sequence"/>
</dbReference>
<gene>
    <name evidence="2" type="ORF">J2D77_09250</name>
</gene>
<dbReference type="GO" id="GO:0006355">
    <property type="term" value="P:regulation of DNA-templated transcription"/>
    <property type="evidence" value="ECO:0007669"/>
    <property type="project" value="InterPro"/>
</dbReference>
<dbReference type="GO" id="GO:0003677">
    <property type="term" value="F:DNA binding"/>
    <property type="evidence" value="ECO:0007669"/>
    <property type="project" value="UniProtKB-KW"/>
</dbReference>
<feature type="domain" description="Arc-like DNA binding" evidence="1">
    <location>
        <begin position="1"/>
        <end position="41"/>
    </location>
</feature>
<proteinExistence type="predicted"/>
<protein>
    <submittedName>
        <fullName evidence="2">Arc family DNA-binding protein</fullName>
    </submittedName>
</protein>
<dbReference type="InterPro" id="IPR005569">
    <property type="entry name" value="Arc_DNA-bd_dom"/>
</dbReference>
<evidence type="ECO:0000313" key="3">
    <source>
        <dbReference type="Proteomes" id="UP000664073"/>
    </source>
</evidence>
<sequence length="82" mass="9620">MSDEAHFRLRIPRHLKEWVEKNAKSNNRSINAEILSCIEAAQKIDTSGVTDIHQYIQQEIKNNLDPLREEMQSILNSWKSEE</sequence>
<dbReference type="Pfam" id="PF03869">
    <property type="entry name" value="Arc"/>
    <property type="match status" value="1"/>
</dbReference>
<dbReference type="EMBL" id="JAFVMH010000004">
    <property type="protein sequence ID" value="MBO1325332.1"/>
    <property type="molecule type" value="Genomic_DNA"/>
</dbReference>
<keyword evidence="2" id="KW-0238">DNA-binding</keyword>
<reference evidence="2" key="1">
    <citation type="submission" date="2021-03" db="EMBL/GenBank/DDBJ databases">
        <title>The complete genome sequence of Acetobacter sp. TBRC 12339.</title>
        <authorList>
            <person name="Charoenyingcharoen P."/>
            <person name="Yukphan P."/>
        </authorList>
    </citation>
    <scope>NUCLEOTIDE SEQUENCE</scope>
    <source>
        <strain evidence="2">TBRC 12339</strain>
    </source>
</reference>
<comment type="caution">
    <text evidence="2">The sequence shown here is derived from an EMBL/GenBank/DDBJ whole genome shotgun (WGS) entry which is preliminary data.</text>
</comment>
<evidence type="ECO:0000259" key="1">
    <source>
        <dbReference type="Pfam" id="PF03869"/>
    </source>
</evidence>
<name>A0A939KQH2_9PROT</name>
<dbReference type="Gene3D" id="1.10.1220.10">
    <property type="entry name" value="Met repressor-like"/>
    <property type="match status" value="1"/>
</dbReference>
<evidence type="ECO:0000313" key="2">
    <source>
        <dbReference type="EMBL" id="MBO1325332.1"/>
    </source>
</evidence>
<dbReference type="RefSeq" id="WP_207846006.1">
    <property type="nucleotide sequence ID" value="NZ_JAFVMH010000004.1"/>
</dbReference>
<accession>A0A939KQH2</accession>